<dbReference type="SUPFAM" id="SSF49482">
    <property type="entry name" value="Aromatic compound dioxygenase"/>
    <property type="match status" value="1"/>
</dbReference>
<dbReference type="CDD" id="cd03457">
    <property type="entry name" value="intradiol_dioxygenase_like"/>
    <property type="match status" value="1"/>
</dbReference>
<keyword evidence="4" id="KW-0223">Dioxygenase</keyword>
<accession>A0ABW3WVU9</accession>
<keyword evidence="4" id="KW-0560">Oxidoreductase</keyword>
<comment type="caution">
    <text evidence="4">The sequence shown here is derived from an EMBL/GenBank/DDBJ whole genome shotgun (WGS) entry which is preliminary data.</text>
</comment>
<evidence type="ECO:0000313" key="4">
    <source>
        <dbReference type="EMBL" id="MFD1301457.1"/>
    </source>
</evidence>
<dbReference type="InterPro" id="IPR000627">
    <property type="entry name" value="Intradiol_dOase_C"/>
</dbReference>
<dbReference type="Pfam" id="PF00775">
    <property type="entry name" value="Dioxygenase_C"/>
    <property type="match status" value="1"/>
</dbReference>
<keyword evidence="2" id="KW-0732">Signal</keyword>
<evidence type="ECO:0000313" key="5">
    <source>
        <dbReference type="Proteomes" id="UP001597176"/>
    </source>
</evidence>
<feature type="region of interest" description="Disordered" evidence="1">
    <location>
        <begin position="29"/>
        <end position="48"/>
    </location>
</feature>
<dbReference type="Gene3D" id="2.60.130.10">
    <property type="entry name" value="Aromatic compound dioxygenase"/>
    <property type="match status" value="1"/>
</dbReference>
<protein>
    <submittedName>
        <fullName evidence="4">Intradiol ring-cleavage dioxygenase</fullName>
    </submittedName>
</protein>
<keyword evidence="5" id="KW-1185">Reference proteome</keyword>
<evidence type="ECO:0000256" key="2">
    <source>
        <dbReference type="SAM" id="SignalP"/>
    </source>
</evidence>
<dbReference type="PANTHER" id="PTHR34315">
    <property type="match status" value="1"/>
</dbReference>
<gene>
    <name evidence="4" type="ORF">ACFQ4G_07635</name>
</gene>
<reference evidence="5" key="1">
    <citation type="journal article" date="2019" name="Int. J. Syst. Evol. Microbiol.">
        <title>The Global Catalogue of Microorganisms (GCM) 10K type strain sequencing project: providing services to taxonomists for standard genome sequencing and annotation.</title>
        <authorList>
            <consortium name="The Broad Institute Genomics Platform"/>
            <consortium name="The Broad Institute Genome Sequencing Center for Infectious Disease"/>
            <person name="Wu L."/>
            <person name="Ma J."/>
        </authorList>
    </citation>
    <scope>NUCLEOTIDE SEQUENCE [LARGE SCALE GENOMIC DNA]</scope>
    <source>
        <strain evidence="5">CCUG 56108</strain>
    </source>
</reference>
<dbReference type="RefSeq" id="WP_238205314.1">
    <property type="nucleotide sequence ID" value="NZ_JBHTND010000008.1"/>
</dbReference>
<proteinExistence type="predicted"/>
<evidence type="ECO:0000256" key="1">
    <source>
        <dbReference type="SAM" id="MobiDB-lite"/>
    </source>
</evidence>
<dbReference type="PANTHER" id="PTHR34315:SF1">
    <property type="entry name" value="INTRADIOL RING-CLEAVAGE DIOXYGENASES DOMAIN-CONTAINING PROTEIN-RELATED"/>
    <property type="match status" value="1"/>
</dbReference>
<feature type="signal peptide" evidence="2">
    <location>
        <begin position="1"/>
        <end position="31"/>
    </location>
</feature>
<dbReference type="EMBL" id="JBHTND010000008">
    <property type="protein sequence ID" value="MFD1301457.1"/>
    <property type="molecule type" value="Genomic_DNA"/>
</dbReference>
<organism evidence="4 5">
    <name type="scientific">Methylobacterium marchantiae</name>
    <dbReference type="NCBI Taxonomy" id="600331"/>
    <lineage>
        <taxon>Bacteria</taxon>
        <taxon>Pseudomonadati</taxon>
        <taxon>Pseudomonadota</taxon>
        <taxon>Alphaproteobacteria</taxon>
        <taxon>Hyphomicrobiales</taxon>
        <taxon>Methylobacteriaceae</taxon>
        <taxon>Methylobacterium</taxon>
    </lineage>
</organism>
<feature type="domain" description="Intradiol ring-cleavage dioxygenases" evidence="3">
    <location>
        <begin position="60"/>
        <end position="180"/>
    </location>
</feature>
<sequence>MSDRPGPYSRPGLSRRAALLGLTASSTGALAATGTDPGPPRGRGSLDSDTCILTPQSIEGPYYLDPHLVRSDITEGRSGVPLRLRLRVLDAGACTPIPGARVDVWHADAQGLYSGYQGQGDTRRISTLGQTFLRGTQASDANGWASFETIYPGWYPGRATHVHFKVFLDERNLVTGQMYLVEAINEFVYGNIPAYGKRRQPRETLNATDRIALDEDPQRLAFCAIKEERDRYVATLSVGVDRRASRRSGGLGLIAGAGFLLPAPVRSLLGFDATPTFADRVDALAPGARARP</sequence>
<feature type="chain" id="PRO_5045615288" evidence="2">
    <location>
        <begin position="32"/>
        <end position="292"/>
    </location>
</feature>
<dbReference type="Proteomes" id="UP001597176">
    <property type="component" value="Unassembled WGS sequence"/>
</dbReference>
<dbReference type="GO" id="GO:0051213">
    <property type="term" value="F:dioxygenase activity"/>
    <property type="evidence" value="ECO:0007669"/>
    <property type="project" value="UniProtKB-KW"/>
</dbReference>
<evidence type="ECO:0000259" key="3">
    <source>
        <dbReference type="Pfam" id="PF00775"/>
    </source>
</evidence>
<dbReference type="InterPro" id="IPR015889">
    <property type="entry name" value="Intradiol_dOase_core"/>
</dbReference>
<name>A0ABW3WVU9_9HYPH</name>